<dbReference type="InterPro" id="IPR002110">
    <property type="entry name" value="Ankyrin_rpt"/>
</dbReference>
<reference evidence="4" key="1">
    <citation type="submission" date="2016-10" db="EMBL/GenBank/DDBJ databases">
        <authorList>
            <person name="Benchimol M."/>
            <person name="Almeida L.G."/>
            <person name="Vasconcelos A.T."/>
            <person name="Perreira-Neves A."/>
            <person name="Rosa I.A."/>
            <person name="Tasca T."/>
            <person name="Bogo M.R."/>
            <person name="de Souza W."/>
        </authorList>
    </citation>
    <scope>NUCLEOTIDE SEQUENCE [LARGE SCALE GENOMIC DNA]</scope>
    <source>
        <strain evidence="4">K</strain>
    </source>
</reference>
<evidence type="ECO:0000313" key="4">
    <source>
        <dbReference type="EMBL" id="OHS93068.1"/>
    </source>
</evidence>
<protein>
    <submittedName>
        <fullName evidence="4">Uncharacterized protein</fullName>
    </submittedName>
</protein>
<dbReference type="SUPFAM" id="SSF48403">
    <property type="entry name" value="Ankyrin repeat"/>
    <property type="match status" value="1"/>
</dbReference>
<feature type="repeat" description="ANK" evidence="1">
    <location>
        <begin position="18"/>
        <end position="46"/>
    </location>
</feature>
<dbReference type="GeneID" id="94831121"/>
<evidence type="ECO:0000256" key="3">
    <source>
        <dbReference type="SAM" id="SignalP"/>
    </source>
</evidence>
<accession>A0A1J4J794</accession>
<keyword evidence="1" id="KW-0040">ANK repeat</keyword>
<feature type="region of interest" description="Disordered" evidence="2">
    <location>
        <begin position="319"/>
        <end position="338"/>
    </location>
</feature>
<feature type="chain" id="PRO_5012701248" evidence="3">
    <location>
        <begin position="23"/>
        <end position="338"/>
    </location>
</feature>
<organism evidence="4 5">
    <name type="scientific">Tritrichomonas foetus</name>
    <dbReference type="NCBI Taxonomy" id="1144522"/>
    <lineage>
        <taxon>Eukaryota</taxon>
        <taxon>Metamonada</taxon>
        <taxon>Parabasalia</taxon>
        <taxon>Tritrichomonadida</taxon>
        <taxon>Tritrichomonadidae</taxon>
        <taxon>Tritrichomonas</taxon>
    </lineage>
</organism>
<evidence type="ECO:0000313" key="5">
    <source>
        <dbReference type="Proteomes" id="UP000179807"/>
    </source>
</evidence>
<dbReference type="Proteomes" id="UP000179807">
    <property type="component" value="Unassembled WGS sequence"/>
</dbReference>
<dbReference type="PROSITE" id="PS50088">
    <property type="entry name" value="ANK_REPEAT"/>
    <property type="match status" value="1"/>
</dbReference>
<name>A0A1J4J794_9EUKA</name>
<dbReference type="RefSeq" id="XP_068346205.1">
    <property type="nucleotide sequence ID" value="XM_068496417.1"/>
</dbReference>
<sequence>MFFLSIFIMFFLNFYEIPLFHAINSDQREIVRILLEHGSTMNIGNRLALQFAARRERGFCCQILMNFGADRDKKDPNGKTAFSIAYEKKDPLPELILGSESNIPTAKNEMDIILELNDLIKKENADLWSNFDLDPTPHDDDDFRFFLKSLSALERRMKRFDQFLEIQLKNYEENLNSIHENLQSNDPELEKLKQDILSQFDAKLKRSFEVQKNIQKDLYTPNGSEALHRWNNVIKERMQFIIDLVAHADNNSEETIKEYKRNKICYDRIKSIHSANNEKVKSLDQKIRSYLYNLPRLSSETAKIVNNLNAQLDGPLYIESRTSTSPMPSQRVSKSNRA</sequence>
<dbReference type="VEuPathDB" id="TrichDB:TRFO_12087"/>
<comment type="caution">
    <text evidence="4">The sequence shown here is derived from an EMBL/GenBank/DDBJ whole genome shotgun (WGS) entry which is preliminary data.</text>
</comment>
<keyword evidence="5" id="KW-1185">Reference proteome</keyword>
<dbReference type="Gene3D" id="1.25.40.20">
    <property type="entry name" value="Ankyrin repeat-containing domain"/>
    <property type="match status" value="1"/>
</dbReference>
<feature type="compositionally biased region" description="Polar residues" evidence="2">
    <location>
        <begin position="320"/>
        <end position="338"/>
    </location>
</feature>
<feature type="signal peptide" evidence="3">
    <location>
        <begin position="1"/>
        <end position="22"/>
    </location>
</feature>
<proteinExistence type="predicted"/>
<dbReference type="InterPro" id="IPR036770">
    <property type="entry name" value="Ankyrin_rpt-contain_sf"/>
</dbReference>
<dbReference type="Pfam" id="PF12796">
    <property type="entry name" value="Ank_2"/>
    <property type="match status" value="1"/>
</dbReference>
<dbReference type="AlphaFoldDB" id="A0A1J4J794"/>
<evidence type="ECO:0000256" key="1">
    <source>
        <dbReference type="PROSITE-ProRule" id="PRU00023"/>
    </source>
</evidence>
<dbReference type="EMBL" id="MLAK01001437">
    <property type="protein sequence ID" value="OHS93068.1"/>
    <property type="molecule type" value="Genomic_DNA"/>
</dbReference>
<evidence type="ECO:0000256" key="2">
    <source>
        <dbReference type="SAM" id="MobiDB-lite"/>
    </source>
</evidence>
<gene>
    <name evidence="4" type="ORF">TRFO_12087</name>
</gene>
<dbReference type="SMART" id="SM00248">
    <property type="entry name" value="ANK"/>
    <property type="match status" value="2"/>
</dbReference>
<keyword evidence="3" id="KW-0732">Signal</keyword>